<evidence type="ECO:0000256" key="12">
    <source>
        <dbReference type="PIRSR" id="PIRSR001415-2"/>
    </source>
</evidence>
<dbReference type="Pfam" id="PF00490">
    <property type="entry name" value="ALAD"/>
    <property type="match status" value="1"/>
</dbReference>
<feature type="binding site" evidence="12">
    <location>
        <position position="221"/>
    </location>
    <ligand>
        <name>5-aminolevulinate</name>
        <dbReference type="ChEBI" id="CHEBI:356416"/>
        <label>1</label>
    </ligand>
</feature>
<keyword evidence="13" id="KW-0460">Magnesium</keyword>
<dbReference type="InterPro" id="IPR013785">
    <property type="entry name" value="Aldolase_TIM"/>
</dbReference>
<feature type="active site" description="Schiff-base intermediate with substrate" evidence="11">
    <location>
        <position position="252"/>
    </location>
</feature>
<evidence type="ECO:0000256" key="14">
    <source>
        <dbReference type="RuleBase" id="RU000515"/>
    </source>
</evidence>
<comment type="similarity">
    <text evidence="2 15">Belongs to the ALAD family.</text>
</comment>
<organism evidence="16 17">
    <name type="scientific">Actinomadura rubteroloni</name>
    <dbReference type="NCBI Taxonomy" id="1926885"/>
    <lineage>
        <taxon>Bacteria</taxon>
        <taxon>Bacillati</taxon>
        <taxon>Actinomycetota</taxon>
        <taxon>Actinomycetes</taxon>
        <taxon>Streptosporangiales</taxon>
        <taxon>Thermomonosporaceae</taxon>
        <taxon>Actinomadura</taxon>
    </lineage>
</organism>
<comment type="subunit">
    <text evidence="3 14">Homooctamer.</text>
</comment>
<reference evidence="16 17" key="1">
    <citation type="journal article" date="2017" name="Chemistry">
        <title>Isolation, Biosynthesis and Chemical Modifications of Rubterolones A-F: Rare Tropolone Alkaloids from Actinomadura sp. 5-2.</title>
        <authorList>
            <person name="Guo H."/>
            <person name="Benndorf R."/>
            <person name="Leichnitz D."/>
            <person name="Klassen J.L."/>
            <person name="Vollmers J."/>
            <person name="Gorls H."/>
            <person name="Steinacker M."/>
            <person name="Weigel C."/>
            <person name="Dahse H.M."/>
            <person name="Kaster A.K."/>
            <person name="de Beer Z.W."/>
            <person name="Poulsen M."/>
            <person name="Beemelmanns C."/>
        </authorList>
    </citation>
    <scope>NUCLEOTIDE SEQUENCE [LARGE SCALE GENOMIC DNA]</scope>
    <source>
        <strain evidence="16 17">5-2</strain>
    </source>
</reference>
<dbReference type="PROSITE" id="PS00169">
    <property type="entry name" value="D_ALA_DEHYDRATASE"/>
    <property type="match status" value="1"/>
</dbReference>
<protein>
    <recommendedName>
        <fullName evidence="5 14">Delta-aminolevulinic acid dehydratase</fullName>
        <ecNumber evidence="4 14">4.2.1.24</ecNumber>
    </recommendedName>
</protein>
<name>A0A2P4UKK8_9ACTN</name>
<keyword evidence="7 14" id="KW-0456">Lyase</keyword>
<dbReference type="FunFam" id="3.20.20.70:FF:000019">
    <property type="entry name" value="Delta-aminolevulinic acid dehydratase"/>
    <property type="match status" value="1"/>
</dbReference>
<keyword evidence="6" id="KW-0350">Heme biosynthesis</keyword>
<dbReference type="GO" id="GO:0005829">
    <property type="term" value="C:cytosol"/>
    <property type="evidence" value="ECO:0007669"/>
    <property type="project" value="TreeGrafter"/>
</dbReference>
<evidence type="ECO:0000256" key="4">
    <source>
        <dbReference type="ARBA" id="ARBA00012053"/>
    </source>
</evidence>
<feature type="binding site" evidence="12">
    <location>
        <position position="278"/>
    </location>
    <ligand>
        <name>5-aminolevulinate</name>
        <dbReference type="ChEBI" id="CHEBI:356416"/>
        <label>2</label>
    </ligand>
</feature>
<comment type="caution">
    <text evidence="16">The sequence shown here is derived from an EMBL/GenBank/DDBJ whole genome shotgun (WGS) entry which is preliminary data.</text>
</comment>
<dbReference type="Gene3D" id="3.20.20.70">
    <property type="entry name" value="Aldolase class I"/>
    <property type="match status" value="1"/>
</dbReference>
<dbReference type="RefSeq" id="WP_103564521.1">
    <property type="nucleotide sequence ID" value="NZ_MTBP01000002.1"/>
</dbReference>
<evidence type="ECO:0000256" key="15">
    <source>
        <dbReference type="RuleBase" id="RU004161"/>
    </source>
</evidence>
<evidence type="ECO:0000256" key="7">
    <source>
        <dbReference type="ARBA" id="ARBA00023239"/>
    </source>
</evidence>
<dbReference type="GO" id="GO:0004655">
    <property type="term" value="F:porphobilinogen synthase activity"/>
    <property type="evidence" value="ECO:0007669"/>
    <property type="project" value="UniProtKB-EC"/>
</dbReference>
<proteinExistence type="inferred from homology"/>
<evidence type="ECO:0000256" key="11">
    <source>
        <dbReference type="PIRSR" id="PIRSR001415-1"/>
    </source>
</evidence>
<dbReference type="Proteomes" id="UP000242367">
    <property type="component" value="Unassembled WGS sequence"/>
</dbReference>
<dbReference type="EMBL" id="MTBP01000002">
    <property type="protein sequence ID" value="POM25556.1"/>
    <property type="molecule type" value="Genomic_DNA"/>
</dbReference>
<dbReference type="InterPro" id="IPR001731">
    <property type="entry name" value="ALAD"/>
</dbReference>
<keyword evidence="8 14" id="KW-0627">Porphyrin biosynthesis</keyword>
<feature type="binding site" evidence="13">
    <location>
        <position position="237"/>
    </location>
    <ligand>
        <name>Mg(2+)</name>
        <dbReference type="ChEBI" id="CHEBI:18420"/>
    </ligand>
</feature>
<gene>
    <name evidence="16" type="primary">hemB</name>
    <name evidence="16" type="ORF">BTM25_42040</name>
</gene>
<evidence type="ECO:0000256" key="8">
    <source>
        <dbReference type="ARBA" id="ARBA00023244"/>
    </source>
</evidence>
<dbReference type="InterPro" id="IPR030656">
    <property type="entry name" value="ALAD_AS"/>
</dbReference>
<evidence type="ECO:0000256" key="1">
    <source>
        <dbReference type="ARBA" id="ARBA00004694"/>
    </source>
</evidence>
<evidence type="ECO:0000256" key="10">
    <source>
        <dbReference type="ARBA" id="ARBA00047651"/>
    </source>
</evidence>
<dbReference type="EC" id="4.2.1.24" evidence="4 14"/>
<feature type="active site" description="Schiff-base intermediate with substrate" evidence="11">
    <location>
        <position position="199"/>
    </location>
</feature>
<dbReference type="PANTHER" id="PTHR11458">
    <property type="entry name" value="DELTA-AMINOLEVULINIC ACID DEHYDRATASE"/>
    <property type="match status" value="1"/>
</dbReference>
<evidence type="ECO:0000256" key="2">
    <source>
        <dbReference type="ARBA" id="ARBA00008055"/>
    </source>
</evidence>
<feature type="binding site" evidence="12">
    <location>
        <position position="209"/>
    </location>
    <ligand>
        <name>5-aminolevulinate</name>
        <dbReference type="ChEBI" id="CHEBI:356416"/>
        <label>1</label>
    </ligand>
</feature>
<evidence type="ECO:0000256" key="9">
    <source>
        <dbReference type="ARBA" id="ARBA00025628"/>
    </source>
</evidence>
<comment type="catalytic activity">
    <reaction evidence="10 14">
        <text>2 5-aminolevulinate = porphobilinogen + 2 H2O + H(+)</text>
        <dbReference type="Rhea" id="RHEA:24064"/>
        <dbReference type="ChEBI" id="CHEBI:15377"/>
        <dbReference type="ChEBI" id="CHEBI:15378"/>
        <dbReference type="ChEBI" id="CHEBI:58126"/>
        <dbReference type="ChEBI" id="CHEBI:356416"/>
        <dbReference type="EC" id="4.2.1.24"/>
    </reaction>
</comment>
<evidence type="ECO:0000256" key="6">
    <source>
        <dbReference type="ARBA" id="ARBA00023133"/>
    </source>
</evidence>
<evidence type="ECO:0000313" key="16">
    <source>
        <dbReference type="EMBL" id="POM25556.1"/>
    </source>
</evidence>
<dbReference type="SMART" id="SM01004">
    <property type="entry name" value="ALAD"/>
    <property type="match status" value="1"/>
</dbReference>
<dbReference type="PANTHER" id="PTHR11458:SF0">
    <property type="entry name" value="DELTA-AMINOLEVULINIC ACID DEHYDRATASE"/>
    <property type="match status" value="1"/>
</dbReference>
<keyword evidence="17" id="KW-1185">Reference proteome</keyword>
<dbReference type="PIRSF" id="PIRSF001415">
    <property type="entry name" value="Porphbilin_synth"/>
    <property type="match status" value="1"/>
</dbReference>
<dbReference type="PRINTS" id="PR00144">
    <property type="entry name" value="DALDHYDRTASE"/>
</dbReference>
<dbReference type="NCBIfam" id="NF006762">
    <property type="entry name" value="PRK09283.1"/>
    <property type="match status" value="1"/>
</dbReference>
<evidence type="ECO:0000256" key="13">
    <source>
        <dbReference type="PIRSR" id="PIRSR001415-5"/>
    </source>
</evidence>
<sequence>MSAQFPVARPRRLRRTPALRRLTAETRLSAADLVLPMFVKEGITEAQPIASMPGVVQHTRDSLRKAAHEAVEAGVGGLILFGIPAVKDAVGSGADDPDGIVQSAVRDLKSDLGDAAVVITDLCLDEFTDHGHCGIVTAAGEIDNDATLERYASVAAAQAAAGVDVVAPSGMMDGQVAAIRAALDGAGHHELPILAYSVKYASAFYGPFRDAAECAPVFGDRATHQQDPANAAESLREVLLDVAEGADMVMVKPAGPYLDVLRQVRDAVDVPVAAYQVSGEYAMIEAAARNGWLDRERAIDESLVAIRRAGADVILTYWAAEVAARL</sequence>
<evidence type="ECO:0000313" key="17">
    <source>
        <dbReference type="Proteomes" id="UP000242367"/>
    </source>
</evidence>
<accession>A0A2P4UKK8</accession>
<keyword evidence="13" id="KW-0479">Metal-binding</keyword>
<dbReference type="CDD" id="cd00384">
    <property type="entry name" value="ALAD_PBGS"/>
    <property type="match status" value="1"/>
</dbReference>
<comment type="function">
    <text evidence="9">Catalyzes an early step in the biosynthesis of tetrapyrroles. Binds two molecules of 5-aminolevulinate per subunit, each at a distinct site, and catalyzes their condensation to form porphobilinogen.</text>
</comment>
<evidence type="ECO:0000256" key="3">
    <source>
        <dbReference type="ARBA" id="ARBA00011823"/>
    </source>
</evidence>
<dbReference type="UniPathway" id="UPA00251">
    <property type="reaction ID" value="UER00318"/>
</dbReference>
<dbReference type="AlphaFoldDB" id="A0A2P4UKK8"/>
<evidence type="ECO:0000256" key="5">
    <source>
        <dbReference type="ARBA" id="ARBA00020771"/>
    </source>
</evidence>
<feature type="binding site" evidence="12">
    <location>
        <position position="317"/>
    </location>
    <ligand>
        <name>5-aminolevulinate</name>
        <dbReference type="ChEBI" id="CHEBI:356416"/>
        <label>2</label>
    </ligand>
</feature>
<dbReference type="GO" id="GO:0006782">
    <property type="term" value="P:protoporphyrinogen IX biosynthetic process"/>
    <property type="evidence" value="ECO:0007669"/>
    <property type="project" value="UniProtKB-UniPathway"/>
</dbReference>
<dbReference type="SUPFAM" id="SSF51569">
    <property type="entry name" value="Aldolase"/>
    <property type="match status" value="1"/>
</dbReference>
<dbReference type="GO" id="GO:0008270">
    <property type="term" value="F:zinc ion binding"/>
    <property type="evidence" value="ECO:0007669"/>
    <property type="project" value="TreeGrafter"/>
</dbReference>
<comment type="pathway">
    <text evidence="1">Porphyrin-containing compound metabolism; protoporphyrin-IX biosynthesis; coproporphyrinogen-III from 5-aminolevulinate: step 1/4.</text>
</comment>